<evidence type="ECO:0000313" key="7">
    <source>
        <dbReference type="EMBL" id="PPE05190.1"/>
    </source>
</evidence>
<accession>A0A2S5RD01</accession>
<feature type="transmembrane region" description="Helical" evidence="6">
    <location>
        <begin position="204"/>
        <end position="228"/>
    </location>
</feature>
<feature type="transmembrane region" description="Helical" evidence="6">
    <location>
        <begin position="6"/>
        <end position="26"/>
    </location>
</feature>
<evidence type="ECO:0000256" key="6">
    <source>
        <dbReference type="SAM" id="Phobius"/>
    </source>
</evidence>
<keyword evidence="3 6" id="KW-0812">Transmembrane</keyword>
<protein>
    <submittedName>
        <fullName evidence="7">Uncharacterized protein</fullName>
    </submittedName>
</protein>
<dbReference type="Proteomes" id="UP000237865">
    <property type="component" value="Unassembled WGS sequence"/>
</dbReference>
<dbReference type="PANTHER" id="PTHR33545">
    <property type="entry name" value="UPF0750 MEMBRANE PROTEIN YITT-RELATED"/>
    <property type="match status" value="1"/>
</dbReference>
<feature type="transmembrane region" description="Helical" evidence="6">
    <location>
        <begin position="99"/>
        <end position="116"/>
    </location>
</feature>
<keyword evidence="4 6" id="KW-1133">Transmembrane helix</keyword>
<comment type="subcellular location">
    <subcellularLocation>
        <location evidence="1">Cell membrane</location>
        <topology evidence="1">Multi-pass membrane protein</topology>
    </subcellularLocation>
</comment>
<dbReference type="PANTHER" id="PTHR33545:SF5">
    <property type="entry name" value="UPF0750 MEMBRANE PROTEIN YITT"/>
    <property type="match status" value="1"/>
</dbReference>
<organism evidence="7 8">
    <name type="scientific">Williamsoniiplasma lucivorax</name>
    <dbReference type="NCBI Taxonomy" id="209274"/>
    <lineage>
        <taxon>Bacteria</taxon>
        <taxon>Bacillati</taxon>
        <taxon>Mycoplasmatota</taxon>
        <taxon>Mollicutes</taxon>
        <taxon>Entomoplasmatales</taxon>
        <taxon>Williamsoniiplasma</taxon>
    </lineage>
</organism>
<dbReference type="STRING" id="1399797.GCA_000518285_01798"/>
<evidence type="ECO:0000256" key="4">
    <source>
        <dbReference type="ARBA" id="ARBA00022989"/>
    </source>
</evidence>
<evidence type="ECO:0000256" key="2">
    <source>
        <dbReference type="ARBA" id="ARBA00022475"/>
    </source>
</evidence>
<evidence type="ECO:0000256" key="1">
    <source>
        <dbReference type="ARBA" id="ARBA00004651"/>
    </source>
</evidence>
<evidence type="ECO:0000256" key="5">
    <source>
        <dbReference type="ARBA" id="ARBA00023136"/>
    </source>
</evidence>
<feature type="transmembrane region" description="Helical" evidence="6">
    <location>
        <begin position="47"/>
        <end position="68"/>
    </location>
</feature>
<gene>
    <name evidence="7" type="ORF">ELUCI_v1c07260</name>
</gene>
<name>A0A2S5RD01_9MOLU</name>
<evidence type="ECO:0000313" key="8">
    <source>
        <dbReference type="Proteomes" id="UP000237865"/>
    </source>
</evidence>
<sequence>MTTLLYIVFSAAFDWILRFIPVINPTEWHMIINYQLISKLPNEWNSAIWLFVFAVIGGVVLGASYALIYKIGSSSGGSDFITMYFSTTKNKNIGSINRNVNFVILTGVVIVNTFLMKTNDINETIKLDVLNNLNDSQWNNMIDAIHHWAQDGNHSLNVPRDVIDFAKAYHGGASDGMKIAHFLASDPMFDGYSHGMKILMKFKFILGPSWFASVIMIIIQAMVITAIYPKYKFRTVLITTTKAEEVKKFLFSSGYRNEVFEWESKMQTQHTMSNKTTLVITITVINWKTLEKGIYALDPEMNANVLRTRGVKGRENIELKTGKKDEYILKKLHNDKEWLKKIEDEALLKTIKEKNKQDGKKNIPSEKKVI</sequence>
<keyword evidence="5 6" id="KW-0472">Membrane</keyword>
<dbReference type="Pfam" id="PF02588">
    <property type="entry name" value="YitT_membrane"/>
    <property type="match status" value="1"/>
</dbReference>
<dbReference type="GO" id="GO:0005886">
    <property type="term" value="C:plasma membrane"/>
    <property type="evidence" value="ECO:0007669"/>
    <property type="project" value="UniProtKB-SubCell"/>
</dbReference>
<dbReference type="EMBL" id="PHNE01000004">
    <property type="protein sequence ID" value="PPE05190.1"/>
    <property type="molecule type" value="Genomic_DNA"/>
</dbReference>
<reference evidence="7 8" key="1">
    <citation type="submission" date="2017-11" db="EMBL/GenBank/DDBJ databases">
        <title>Genome sequence of Entomoplasma lucivorax PIPN-2 (ATCC 49196).</title>
        <authorList>
            <person name="Lo W.-S."/>
            <person name="Gasparich G.E."/>
            <person name="Kuo C.-H."/>
        </authorList>
    </citation>
    <scope>NUCLEOTIDE SEQUENCE [LARGE SCALE GENOMIC DNA]</scope>
    <source>
        <strain evidence="7 8">PIPN-2</strain>
    </source>
</reference>
<dbReference type="AlphaFoldDB" id="A0A2S5RD01"/>
<dbReference type="InterPro" id="IPR003740">
    <property type="entry name" value="YitT"/>
</dbReference>
<evidence type="ECO:0000256" key="3">
    <source>
        <dbReference type="ARBA" id="ARBA00022692"/>
    </source>
</evidence>
<dbReference type="InterPro" id="IPR051461">
    <property type="entry name" value="UPF0750_membrane"/>
</dbReference>
<keyword evidence="2" id="KW-1003">Cell membrane</keyword>
<proteinExistence type="predicted"/>
<comment type="caution">
    <text evidence="7">The sequence shown here is derived from an EMBL/GenBank/DDBJ whole genome shotgun (WGS) entry which is preliminary data.</text>
</comment>
<keyword evidence="8" id="KW-1185">Reference proteome</keyword>